<feature type="transmembrane region" description="Helical" evidence="1">
    <location>
        <begin position="82"/>
        <end position="101"/>
    </location>
</feature>
<feature type="transmembrane region" description="Helical" evidence="1">
    <location>
        <begin position="137"/>
        <end position="159"/>
    </location>
</feature>
<dbReference type="RefSeq" id="WP_058265943.1">
    <property type="nucleotide sequence ID" value="NZ_FMYN01000006.1"/>
</dbReference>
<proteinExistence type="predicted"/>
<feature type="transmembrane region" description="Helical" evidence="1">
    <location>
        <begin position="107"/>
        <end position="125"/>
    </location>
</feature>
<keyword evidence="1" id="KW-0472">Membrane</keyword>
<evidence type="ECO:0000313" key="2">
    <source>
        <dbReference type="EMBL" id="KSU47952.1"/>
    </source>
</evidence>
<dbReference type="AlphaFoldDB" id="A0A0V8GCC8"/>
<name>A0A0V8GCC8_9BACL</name>
<evidence type="ECO:0000313" key="3">
    <source>
        <dbReference type="Proteomes" id="UP000053797"/>
    </source>
</evidence>
<protein>
    <recommendedName>
        <fullName evidence="4">DUF1129 domain-containing protein</fullName>
    </recommendedName>
</protein>
<sequence>MKLTKANTRLLETVLPRLNLNVAEPDRTEIEDRLRADIYEAQRKQRPFEEIHGLSVEARLDQMIAELPQRHRMETQKRWTRNYVSSILMFIFIEGIDGLFQFALIDYLFFSIIALFLIDAMSQVITAPKLKQVKSRVWIQFVISFILFSTYKALLVTVFPAPDVLIQVSGTPSYLIGIAGLVGLYIYWSKNPLRKRGA</sequence>
<evidence type="ECO:0008006" key="4">
    <source>
        <dbReference type="Google" id="ProtNLM"/>
    </source>
</evidence>
<gene>
    <name evidence="2" type="ORF">AS033_14960</name>
</gene>
<keyword evidence="1" id="KW-0812">Transmembrane</keyword>
<feature type="transmembrane region" description="Helical" evidence="1">
    <location>
        <begin position="171"/>
        <end position="188"/>
    </location>
</feature>
<reference evidence="2 3" key="1">
    <citation type="journal article" date="2015" name="Int. J. Syst. Evol. Microbiol.">
        <title>Exiguobacterium enclense sp. nov., isolated from sediment.</title>
        <authorList>
            <person name="Dastager S.G."/>
            <person name="Mawlankar R."/>
            <person name="Sonalkar V.V."/>
            <person name="Thorat M.N."/>
            <person name="Mual P."/>
            <person name="Verma A."/>
            <person name="Krishnamurthi S."/>
            <person name="Tang S.K."/>
            <person name="Li W.J."/>
        </authorList>
    </citation>
    <scope>NUCLEOTIDE SEQUENCE [LARGE SCALE GENOMIC DNA]</scope>
    <source>
        <strain evidence="2 3">NIO-1109</strain>
    </source>
</reference>
<keyword evidence="1" id="KW-1133">Transmembrane helix</keyword>
<dbReference type="OrthoDB" id="2355670at2"/>
<dbReference type="EMBL" id="LNQL01000006">
    <property type="protein sequence ID" value="KSU47952.1"/>
    <property type="molecule type" value="Genomic_DNA"/>
</dbReference>
<organism evidence="2 3">
    <name type="scientific">Exiguobacterium indicum</name>
    <dbReference type="NCBI Taxonomy" id="296995"/>
    <lineage>
        <taxon>Bacteria</taxon>
        <taxon>Bacillati</taxon>
        <taxon>Bacillota</taxon>
        <taxon>Bacilli</taxon>
        <taxon>Bacillales</taxon>
        <taxon>Bacillales Family XII. Incertae Sedis</taxon>
        <taxon>Exiguobacterium</taxon>
    </lineage>
</organism>
<comment type="caution">
    <text evidence="2">The sequence shown here is derived from an EMBL/GenBank/DDBJ whole genome shotgun (WGS) entry which is preliminary data.</text>
</comment>
<evidence type="ECO:0000256" key="1">
    <source>
        <dbReference type="SAM" id="Phobius"/>
    </source>
</evidence>
<accession>A0A0V8GCC8</accession>
<dbReference type="Proteomes" id="UP000053797">
    <property type="component" value="Unassembled WGS sequence"/>
</dbReference>